<comment type="caution">
    <text evidence="1">The sequence shown here is derived from an EMBL/GenBank/DDBJ whole genome shotgun (WGS) entry which is preliminary data.</text>
</comment>
<proteinExistence type="predicted"/>
<dbReference type="Proteomes" id="UP000177382">
    <property type="component" value="Unassembled WGS sequence"/>
</dbReference>
<dbReference type="EMBL" id="MGFX01000001">
    <property type="protein sequence ID" value="OGM15913.1"/>
    <property type="molecule type" value="Genomic_DNA"/>
</dbReference>
<evidence type="ECO:0008006" key="3">
    <source>
        <dbReference type="Google" id="ProtNLM"/>
    </source>
</evidence>
<dbReference type="InterPro" id="IPR024524">
    <property type="entry name" value="DUF3800"/>
</dbReference>
<protein>
    <recommendedName>
        <fullName evidence="3">DUF3800 domain-containing protein</fullName>
    </recommendedName>
</protein>
<evidence type="ECO:0000313" key="1">
    <source>
        <dbReference type="EMBL" id="OGM15913.1"/>
    </source>
</evidence>
<name>A0A1F7XLP1_9BACT</name>
<dbReference type="STRING" id="1802485.A2V97_04060"/>
<accession>A0A1F7XLP1</accession>
<evidence type="ECO:0000313" key="2">
    <source>
        <dbReference type="Proteomes" id="UP000177382"/>
    </source>
</evidence>
<dbReference type="AlphaFoldDB" id="A0A1F7XLP1"/>
<reference evidence="1 2" key="1">
    <citation type="journal article" date="2016" name="Nat. Commun.">
        <title>Thousands of microbial genomes shed light on interconnected biogeochemical processes in an aquifer system.</title>
        <authorList>
            <person name="Anantharaman K."/>
            <person name="Brown C.T."/>
            <person name="Hug L.A."/>
            <person name="Sharon I."/>
            <person name="Castelle C.J."/>
            <person name="Probst A.J."/>
            <person name="Thomas B.C."/>
            <person name="Singh A."/>
            <person name="Wilkins M.J."/>
            <person name="Karaoz U."/>
            <person name="Brodie E.L."/>
            <person name="Williams K.H."/>
            <person name="Hubbard S.S."/>
            <person name="Banfield J.F."/>
        </authorList>
    </citation>
    <scope>NUCLEOTIDE SEQUENCE [LARGE SCALE GENOMIC DNA]</scope>
</reference>
<gene>
    <name evidence="1" type="ORF">A2V97_04060</name>
</gene>
<organism evidence="1 2">
    <name type="scientific">Candidatus Woesebacteria bacterium RBG_16_42_24</name>
    <dbReference type="NCBI Taxonomy" id="1802485"/>
    <lineage>
        <taxon>Bacteria</taxon>
        <taxon>Candidatus Woeseibacteriota</taxon>
    </lineage>
</organism>
<sequence>MAYIFLDESGDLGFNPKKKSSKYFVVTVLTTSDKKPIEKLVKKVHSKLRKKIRKLSGGILHAYKEKPSTKKRILSGLAGIDCLIMAIYLNKSKVYTKLKEEKHILYNYVANILLDRIMRKRFTFSRSKIFLIASKRETNKFLNENFKNYLKNQVSNRHKVDMAVEIKTPAQERSLQAVDFVSWSIFRKYEHGDETYYNLIKSKVIEENSLF</sequence>
<dbReference type="Pfam" id="PF12686">
    <property type="entry name" value="DUF3800"/>
    <property type="match status" value="1"/>
</dbReference>